<dbReference type="STRING" id="477690.SAMN05216474_0805"/>
<organism evidence="10 11">
    <name type="scientific">Lishizhenia tianjinensis</name>
    <dbReference type="NCBI Taxonomy" id="477690"/>
    <lineage>
        <taxon>Bacteria</taxon>
        <taxon>Pseudomonadati</taxon>
        <taxon>Bacteroidota</taxon>
        <taxon>Flavobacteriia</taxon>
        <taxon>Flavobacteriales</taxon>
        <taxon>Crocinitomicaceae</taxon>
        <taxon>Lishizhenia</taxon>
    </lineage>
</organism>
<sequence length="363" mass="41021">MDFTSSQLSINLAERVKELECLYNISRIVRTKKHSLDVALDLILQEIPKGWQFPEHMAAYLKYGPNTIGTAPTDGNYQSVYLQITNDLNGELYVYFKSSPNNMHNVYFLREEQALLNQIGNEVASLIELNVNLQKEKLIQEKMRSSDRLKLLSELTAGVAHELNTPLGNILGYSELLLQSEVNAQQEHDLNKVIKSVKHAREIVKKLMFFSCEMPSQFKPTALNPLITECVDLLRIQLKEKDIRVKFNLQENIPDLRLDPVQFTQVIFNLLLNAINALDKKGEITISTQQSQQEIRLKIEDNGKGIPENELPFLFRPFYTKNTNTGMGLGLAVTHGIVQAHGGSIQVESTLGKGSSFIILLKA</sequence>
<dbReference type="PRINTS" id="PR00344">
    <property type="entry name" value="BCTRLSENSOR"/>
</dbReference>
<evidence type="ECO:0000256" key="6">
    <source>
        <dbReference type="ARBA" id="ARBA00022777"/>
    </source>
</evidence>
<evidence type="ECO:0000256" key="8">
    <source>
        <dbReference type="ARBA" id="ARBA00023012"/>
    </source>
</evidence>
<dbReference type="PANTHER" id="PTHR43065">
    <property type="entry name" value="SENSOR HISTIDINE KINASE"/>
    <property type="match status" value="1"/>
</dbReference>
<dbReference type="GO" id="GO:0000155">
    <property type="term" value="F:phosphorelay sensor kinase activity"/>
    <property type="evidence" value="ECO:0007669"/>
    <property type="project" value="InterPro"/>
</dbReference>
<dbReference type="SMART" id="SM00387">
    <property type="entry name" value="HATPase_c"/>
    <property type="match status" value="1"/>
</dbReference>
<evidence type="ECO:0000313" key="10">
    <source>
        <dbReference type="EMBL" id="SFT48198.1"/>
    </source>
</evidence>
<dbReference type="AlphaFoldDB" id="A0A1I6YCS9"/>
<keyword evidence="5" id="KW-0547">Nucleotide-binding</keyword>
<dbReference type="OrthoDB" id="9806995at2"/>
<evidence type="ECO:0000313" key="11">
    <source>
        <dbReference type="Proteomes" id="UP000236454"/>
    </source>
</evidence>
<dbReference type="InterPro" id="IPR036097">
    <property type="entry name" value="HisK_dim/P_sf"/>
</dbReference>
<dbReference type="PANTHER" id="PTHR43065:SF10">
    <property type="entry name" value="PEROXIDE STRESS-ACTIVATED HISTIDINE KINASE MAK3"/>
    <property type="match status" value="1"/>
</dbReference>
<evidence type="ECO:0000256" key="7">
    <source>
        <dbReference type="ARBA" id="ARBA00022840"/>
    </source>
</evidence>
<evidence type="ECO:0000256" key="2">
    <source>
        <dbReference type="ARBA" id="ARBA00012438"/>
    </source>
</evidence>
<proteinExistence type="predicted"/>
<evidence type="ECO:0000256" key="4">
    <source>
        <dbReference type="ARBA" id="ARBA00022679"/>
    </source>
</evidence>
<name>A0A1I6YCS9_9FLAO</name>
<gene>
    <name evidence="10" type="ORF">SAMN05216474_0805</name>
</gene>
<accession>A0A1I6YCS9</accession>
<dbReference type="InterPro" id="IPR005467">
    <property type="entry name" value="His_kinase_dom"/>
</dbReference>
<dbReference type="SUPFAM" id="SSF55874">
    <property type="entry name" value="ATPase domain of HSP90 chaperone/DNA topoisomerase II/histidine kinase"/>
    <property type="match status" value="1"/>
</dbReference>
<dbReference type="Pfam" id="PF02518">
    <property type="entry name" value="HATPase_c"/>
    <property type="match status" value="1"/>
</dbReference>
<keyword evidence="6 10" id="KW-0418">Kinase</keyword>
<dbReference type="FunFam" id="3.30.565.10:FF:000006">
    <property type="entry name" value="Sensor histidine kinase WalK"/>
    <property type="match status" value="1"/>
</dbReference>
<dbReference type="InterPro" id="IPR003594">
    <property type="entry name" value="HATPase_dom"/>
</dbReference>
<evidence type="ECO:0000256" key="1">
    <source>
        <dbReference type="ARBA" id="ARBA00000085"/>
    </source>
</evidence>
<feature type="domain" description="Histidine kinase" evidence="9">
    <location>
        <begin position="158"/>
        <end position="363"/>
    </location>
</feature>
<protein>
    <recommendedName>
        <fullName evidence="2">histidine kinase</fullName>
        <ecNumber evidence="2">2.7.13.3</ecNumber>
    </recommendedName>
</protein>
<dbReference type="CDD" id="cd00082">
    <property type="entry name" value="HisKA"/>
    <property type="match status" value="1"/>
</dbReference>
<dbReference type="RefSeq" id="WP_090246589.1">
    <property type="nucleotide sequence ID" value="NZ_FPAS01000001.1"/>
</dbReference>
<evidence type="ECO:0000256" key="5">
    <source>
        <dbReference type="ARBA" id="ARBA00022741"/>
    </source>
</evidence>
<dbReference type="PROSITE" id="PS50109">
    <property type="entry name" value="HIS_KIN"/>
    <property type="match status" value="1"/>
</dbReference>
<dbReference type="InterPro" id="IPR004358">
    <property type="entry name" value="Sig_transdc_His_kin-like_C"/>
</dbReference>
<keyword evidence="11" id="KW-1185">Reference proteome</keyword>
<dbReference type="GO" id="GO:0005524">
    <property type="term" value="F:ATP binding"/>
    <property type="evidence" value="ECO:0007669"/>
    <property type="project" value="UniProtKB-KW"/>
</dbReference>
<evidence type="ECO:0000256" key="3">
    <source>
        <dbReference type="ARBA" id="ARBA00022553"/>
    </source>
</evidence>
<dbReference type="Proteomes" id="UP000236454">
    <property type="component" value="Unassembled WGS sequence"/>
</dbReference>
<dbReference type="Gene3D" id="3.30.565.10">
    <property type="entry name" value="Histidine kinase-like ATPase, C-terminal domain"/>
    <property type="match status" value="1"/>
</dbReference>
<dbReference type="Gene3D" id="1.10.287.130">
    <property type="match status" value="1"/>
</dbReference>
<dbReference type="InterPro" id="IPR036890">
    <property type="entry name" value="HATPase_C_sf"/>
</dbReference>
<evidence type="ECO:0000259" key="9">
    <source>
        <dbReference type="PROSITE" id="PS50109"/>
    </source>
</evidence>
<reference evidence="10 11" key="1">
    <citation type="submission" date="2016-10" db="EMBL/GenBank/DDBJ databases">
        <authorList>
            <person name="de Groot N.N."/>
        </authorList>
    </citation>
    <scope>NUCLEOTIDE SEQUENCE [LARGE SCALE GENOMIC DNA]</scope>
    <source>
        <strain evidence="10 11">CGMCC 1.7005</strain>
    </source>
</reference>
<keyword evidence="7" id="KW-0067">ATP-binding</keyword>
<dbReference type="SMART" id="SM00388">
    <property type="entry name" value="HisKA"/>
    <property type="match status" value="1"/>
</dbReference>
<dbReference type="SUPFAM" id="SSF47384">
    <property type="entry name" value="Homodimeric domain of signal transducing histidine kinase"/>
    <property type="match status" value="1"/>
</dbReference>
<dbReference type="EC" id="2.7.13.3" evidence="2"/>
<dbReference type="InterPro" id="IPR003661">
    <property type="entry name" value="HisK_dim/P_dom"/>
</dbReference>
<keyword evidence="4" id="KW-0808">Transferase</keyword>
<keyword evidence="3" id="KW-0597">Phosphoprotein</keyword>
<comment type="catalytic activity">
    <reaction evidence="1">
        <text>ATP + protein L-histidine = ADP + protein N-phospho-L-histidine.</text>
        <dbReference type="EC" id="2.7.13.3"/>
    </reaction>
</comment>
<dbReference type="EMBL" id="FPAS01000001">
    <property type="protein sequence ID" value="SFT48198.1"/>
    <property type="molecule type" value="Genomic_DNA"/>
</dbReference>
<dbReference type="Pfam" id="PF00512">
    <property type="entry name" value="HisKA"/>
    <property type="match status" value="1"/>
</dbReference>
<keyword evidence="8" id="KW-0902">Two-component regulatory system</keyword>